<feature type="domain" description="VPS9" evidence="1">
    <location>
        <begin position="96"/>
        <end position="237"/>
    </location>
</feature>
<dbReference type="InterPro" id="IPR037191">
    <property type="entry name" value="VPS9_dom_sf"/>
</dbReference>
<reference evidence="2" key="1">
    <citation type="submission" date="2023-06" db="EMBL/GenBank/DDBJ databases">
        <authorList>
            <person name="Kurt Z."/>
        </authorList>
    </citation>
    <scope>NUCLEOTIDE SEQUENCE</scope>
</reference>
<protein>
    <submittedName>
        <fullName evidence="2">Vacuolar sorting protein</fullName>
    </submittedName>
    <submittedName>
        <fullName evidence="3">Vacuolar_sorting protein</fullName>
    </submittedName>
</protein>
<name>A0AA86PM76_9EUKA</name>
<proteinExistence type="predicted"/>
<evidence type="ECO:0000259" key="1">
    <source>
        <dbReference type="PROSITE" id="PS51205"/>
    </source>
</evidence>
<evidence type="ECO:0000313" key="3">
    <source>
        <dbReference type="EMBL" id="CAL6016075.1"/>
    </source>
</evidence>
<dbReference type="Gene3D" id="1.20.1050.80">
    <property type="entry name" value="VPS9 domain"/>
    <property type="match status" value="1"/>
</dbReference>
<reference evidence="3 4" key="2">
    <citation type="submission" date="2024-07" db="EMBL/GenBank/DDBJ databases">
        <authorList>
            <person name="Akdeniz Z."/>
        </authorList>
    </citation>
    <scope>NUCLEOTIDE SEQUENCE [LARGE SCALE GENOMIC DNA]</scope>
</reference>
<accession>A0AA86PM76</accession>
<gene>
    <name evidence="3" type="ORF">HINF_LOCUS25334</name>
    <name evidence="2" type="ORF">HINF_LOCUS28798</name>
</gene>
<dbReference type="EMBL" id="CAXDID020000075">
    <property type="protein sequence ID" value="CAL6016075.1"/>
    <property type="molecule type" value="Genomic_DNA"/>
</dbReference>
<evidence type="ECO:0000313" key="4">
    <source>
        <dbReference type="Proteomes" id="UP001642409"/>
    </source>
</evidence>
<comment type="caution">
    <text evidence="2">The sequence shown here is derived from an EMBL/GenBank/DDBJ whole genome shotgun (WGS) entry which is preliminary data.</text>
</comment>
<sequence length="647" mass="74336">MDEIIQNFKKKGSFEWSWVNDLSSQLKLKVQKKDFGQFQPLSEMYMDFVKSVNEHYNSAFEPNNFEEFDLSVTPLIMPYLKETAYKFQLELDPDQSFSNEQFLQNCKKYSQMTQEEMNVNEKFILQTNNPHEKTIKALREIPQCKSFVEMSEVMNQAITLIYQETAKVNSALLTGDDLTDIIVYVVLKAAPSNLVQTIYAFHNHLPAYKLSGETGYNAMGINLAITVISQLTNEYFRKAGAVNENLFKTKYLIPEPQLLENYIGEDKSLIVEEENVVINGYITYYCLSYMVQQQVLKTFTVKCGCAGECEHKTVCVKVRLNPKISNYQAVALDRQLTGMKSQLCSSVDINGCILVTLKSFELISHWQQNLLLMQALNHYNIQQLTQVLILHAFGCVEEVAQNHHQKMLRKESSFSISQLLRSESLVERKRACIFVQITDLDSNSQVLSNSYGGVSSCQLIKIVRILFSLLQIKPELYEQIELDQIDQNFFQKMNSIPILSQFLKLLPSIEVQEFIFKREPIGLSIQGDIVNIFNECYLTAPGQIPYYQELNLNMDVITPFCLQIAIQLVQLACMMLKLEKVEIFSQEGFQDLTDQIKMFQQEKGIQTSGAFDALTFEELVKTNLKDFFLQTCQGPKAEIVTDIYGYE</sequence>
<dbReference type="SUPFAM" id="SSF109993">
    <property type="entry name" value="VPS9 domain"/>
    <property type="match status" value="1"/>
</dbReference>
<dbReference type="AlphaFoldDB" id="A0AA86PM76"/>
<dbReference type="Proteomes" id="UP001642409">
    <property type="component" value="Unassembled WGS sequence"/>
</dbReference>
<organism evidence="2">
    <name type="scientific">Hexamita inflata</name>
    <dbReference type="NCBI Taxonomy" id="28002"/>
    <lineage>
        <taxon>Eukaryota</taxon>
        <taxon>Metamonada</taxon>
        <taxon>Diplomonadida</taxon>
        <taxon>Hexamitidae</taxon>
        <taxon>Hexamitinae</taxon>
        <taxon>Hexamita</taxon>
    </lineage>
</organism>
<evidence type="ECO:0000313" key="2">
    <source>
        <dbReference type="EMBL" id="CAI9941153.1"/>
    </source>
</evidence>
<dbReference type="InterPro" id="IPR003123">
    <property type="entry name" value="VPS9"/>
</dbReference>
<dbReference type="PROSITE" id="PS51205">
    <property type="entry name" value="VPS9"/>
    <property type="match status" value="1"/>
</dbReference>
<dbReference type="Pfam" id="PF02204">
    <property type="entry name" value="VPS9"/>
    <property type="match status" value="1"/>
</dbReference>
<dbReference type="EMBL" id="CATOUU010000687">
    <property type="protein sequence ID" value="CAI9941153.1"/>
    <property type="molecule type" value="Genomic_DNA"/>
</dbReference>
<keyword evidence="4" id="KW-1185">Reference proteome</keyword>